<gene>
    <name evidence="2" type="ORF">Mco01_41620</name>
</gene>
<dbReference type="InterPro" id="IPR037401">
    <property type="entry name" value="SnoaL-like"/>
</dbReference>
<dbReference type="EMBL" id="BOOC01000020">
    <property type="protein sequence ID" value="GIH41162.1"/>
    <property type="molecule type" value="Genomic_DNA"/>
</dbReference>
<feature type="domain" description="SnoaL-like" evidence="1">
    <location>
        <begin position="9"/>
        <end position="103"/>
    </location>
</feature>
<organism evidence="2 3">
    <name type="scientific">Microbispora corallina</name>
    <dbReference type="NCBI Taxonomy" id="83302"/>
    <lineage>
        <taxon>Bacteria</taxon>
        <taxon>Bacillati</taxon>
        <taxon>Actinomycetota</taxon>
        <taxon>Actinomycetes</taxon>
        <taxon>Streptosporangiales</taxon>
        <taxon>Streptosporangiaceae</taxon>
        <taxon>Microbispora</taxon>
    </lineage>
</organism>
<reference evidence="2 3" key="1">
    <citation type="submission" date="2021-01" db="EMBL/GenBank/DDBJ databases">
        <title>Whole genome shotgun sequence of Microbispora corallina NBRC 16416.</title>
        <authorList>
            <person name="Komaki H."/>
            <person name="Tamura T."/>
        </authorList>
    </citation>
    <scope>NUCLEOTIDE SEQUENCE [LARGE SCALE GENOMIC DNA]</scope>
    <source>
        <strain evidence="2 3">NBRC 16416</strain>
    </source>
</reference>
<proteinExistence type="predicted"/>
<name>A0ABQ4G269_9ACTN</name>
<keyword evidence="3" id="KW-1185">Reference proteome</keyword>
<evidence type="ECO:0000313" key="2">
    <source>
        <dbReference type="EMBL" id="GIH41162.1"/>
    </source>
</evidence>
<dbReference type="Proteomes" id="UP000603904">
    <property type="component" value="Unassembled WGS sequence"/>
</dbReference>
<dbReference type="Pfam" id="PF12680">
    <property type="entry name" value="SnoaL_2"/>
    <property type="match status" value="1"/>
</dbReference>
<evidence type="ECO:0000313" key="3">
    <source>
        <dbReference type="Proteomes" id="UP000603904"/>
    </source>
</evidence>
<sequence length="110" mass="12023">MTSAAGKVVARYFEMWNTGDTSIAPEVLAPDWLDHAHPEAGGPESVARAVERVRETQPDLTFRVDAVLGDGDLVAVVGAAGRDGAGTPLIWLVRVQDDRMAEMWTYRRTQ</sequence>
<comment type="caution">
    <text evidence="2">The sequence shown here is derived from an EMBL/GenBank/DDBJ whole genome shotgun (WGS) entry which is preliminary data.</text>
</comment>
<dbReference type="SUPFAM" id="SSF54427">
    <property type="entry name" value="NTF2-like"/>
    <property type="match status" value="1"/>
</dbReference>
<protein>
    <recommendedName>
        <fullName evidence="1">SnoaL-like domain-containing protein</fullName>
    </recommendedName>
</protein>
<dbReference type="RefSeq" id="WP_204058530.1">
    <property type="nucleotide sequence ID" value="NZ_BAAAGP010000012.1"/>
</dbReference>
<evidence type="ECO:0000259" key="1">
    <source>
        <dbReference type="Pfam" id="PF12680"/>
    </source>
</evidence>
<accession>A0ABQ4G269</accession>
<dbReference type="Gene3D" id="3.10.450.50">
    <property type="match status" value="1"/>
</dbReference>
<dbReference type="InterPro" id="IPR032710">
    <property type="entry name" value="NTF2-like_dom_sf"/>
</dbReference>